<dbReference type="OrthoDB" id="9801392at2"/>
<gene>
    <name evidence="3" type="ORF">F7P68_0009725</name>
    <name evidence="2" type="ORF">SN16_08350</name>
</gene>
<comment type="caution">
    <text evidence="2">The sequence shown here is derived from an EMBL/GenBank/DDBJ whole genome shotgun (WGS) entry which is preliminary data.</text>
</comment>
<dbReference type="InterPro" id="IPR024047">
    <property type="entry name" value="MM3350-like_sf"/>
</dbReference>
<evidence type="ECO:0000313" key="4">
    <source>
        <dbReference type="Proteomes" id="UP000031546"/>
    </source>
</evidence>
<dbReference type="PANTHER" id="PTHR41878:SF1">
    <property type="entry name" value="TNPR PROTEIN"/>
    <property type="match status" value="1"/>
</dbReference>
<reference evidence="5" key="2">
    <citation type="submission" date="2020-04" db="EMBL/GenBank/DDBJ databases">
        <title>Genome analysis and biological profiling of marine Cellulosimicrobium funkei MOSEL-ME6.</title>
        <authorList>
            <person name="Tanveer F."/>
            <person name="Xie Y."/>
            <person name="Shinwari Z.K."/>
        </authorList>
    </citation>
    <scope>NUCLEOTIDE SEQUENCE [LARGE SCALE GENOMIC DNA]</scope>
    <source>
        <strain evidence="5">MOSEL-ME25</strain>
    </source>
</reference>
<dbReference type="EMBL" id="JXII01000006">
    <property type="protein sequence ID" value="KIH70700.1"/>
    <property type="molecule type" value="Genomic_DNA"/>
</dbReference>
<dbReference type="Gene3D" id="3.10.290.30">
    <property type="entry name" value="MM3350-like"/>
    <property type="match status" value="1"/>
</dbReference>
<reference evidence="2 4" key="1">
    <citation type="submission" date="2015-01" db="EMBL/GenBank/DDBJ databases">
        <title>Genome sequences of high lactate-tolerant strain Salinicoccus roseus W12 with industrial interest.</title>
        <authorList>
            <person name="Wang H."/>
            <person name="Yu B."/>
        </authorList>
    </citation>
    <scope>NUCLEOTIDE SEQUENCE [LARGE SCALE GENOMIC DNA]</scope>
    <source>
        <strain evidence="2 4">W12</strain>
    </source>
</reference>
<evidence type="ECO:0000313" key="5">
    <source>
        <dbReference type="Proteomes" id="UP000527860"/>
    </source>
</evidence>
<dbReference type="Proteomes" id="UP000527860">
    <property type="component" value="Unassembled WGS sequence"/>
</dbReference>
<feature type="domain" description="Plasmid pRiA4b Orf3-like" evidence="1">
    <location>
        <begin position="284"/>
        <end position="441"/>
    </location>
</feature>
<reference evidence="3" key="3">
    <citation type="submission" date="2020-04" db="EMBL/GenBank/DDBJ databases">
        <authorList>
            <person name="Tanveer F."/>
            <person name="Xie Y."/>
            <person name="Shinwari Z.K."/>
        </authorList>
    </citation>
    <scope>NUCLEOTIDE SEQUENCE</scope>
    <source>
        <strain evidence="3">MOSEL-ME25</strain>
    </source>
</reference>
<evidence type="ECO:0000313" key="3">
    <source>
        <dbReference type="EMBL" id="MDB0580811.1"/>
    </source>
</evidence>
<dbReference type="PANTHER" id="PTHR41878">
    <property type="entry name" value="LEXA REPRESSOR-RELATED"/>
    <property type="match status" value="1"/>
</dbReference>
<evidence type="ECO:0000313" key="2">
    <source>
        <dbReference type="EMBL" id="KIH70700.1"/>
    </source>
</evidence>
<reference evidence="3 5" key="4">
    <citation type="submission" date="2022-12" db="EMBL/GenBank/DDBJ databases">
        <title>Genome analysis and biological profiling of marine Salinicoccus roseus MOSEL-ME25.</title>
        <authorList>
            <person name="Mirza F.T."/>
            <person name="Xie Y."/>
            <person name="Shinwari Z.K."/>
        </authorList>
    </citation>
    <scope>NUCLEOTIDE SEQUENCE [LARGE SCALE GENOMIC DNA]</scope>
    <source>
        <strain evidence="3 5">MOSEL-ME25</strain>
    </source>
</reference>
<dbReference type="RefSeq" id="WP_040106158.1">
    <property type="nucleotide sequence ID" value="NZ_JABEVU030000001.1"/>
</dbReference>
<dbReference type="STRING" id="45670.SN16_08350"/>
<keyword evidence="5" id="KW-1185">Reference proteome</keyword>
<dbReference type="EMBL" id="JABEVU030000001">
    <property type="protein sequence ID" value="MDB0580811.1"/>
    <property type="molecule type" value="Genomic_DNA"/>
</dbReference>
<dbReference type="Proteomes" id="UP000031546">
    <property type="component" value="Unassembled WGS sequence"/>
</dbReference>
<dbReference type="SUPFAM" id="SSF159941">
    <property type="entry name" value="MM3350-like"/>
    <property type="match status" value="1"/>
</dbReference>
<dbReference type="InterPro" id="IPR012912">
    <property type="entry name" value="Plasmid_pRiA4b_Orf3-like"/>
</dbReference>
<name>A0A0C2HA60_9STAP</name>
<dbReference type="AlphaFoldDB" id="A0A0C2HA60"/>
<evidence type="ECO:0000259" key="1">
    <source>
        <dbReference type="Pfam" id="PF07929"/>
    </source>
</evidence>
<sequence length="477" mass="54842">MNLHQFFMHFLQENELVRANLINDRSFESIEALVDYKEAEVGGLDVRSPVADLLTMTEVELISHLVDIGSDDHLHHVAYDVSSYPVLIDHQYILEAGDGAGVIHHDIIQNLHAILKESGILPGHPMYIHKDEPLDPEEVRQLDRIYKGPIYWLYDNLTWRTLRATLKRLNVEPDGHQKEDYLRHITSVVTHPKYLEGILLHLGFEEYTLIRENVEKGFNVYEANSRWETAKEVGLLVKVHADYYVMHEAVRQALAEVNFRTVEEKHRRSPQPAGRKRQGGDYNAYAMQLTIKDIGFRIRREIIVPAGINFFELHLIIQKAMGWQRKHDAAFRTGDTTIFETVDQLKGAEQEGRQMAASFTQIDAVFDQFNTLEYVYGDSYRVAVDLQDTANIHRAIPMIRNYEGPAPIENIGGAARLPGILEILENPKHPDYAATYEKVRATNYRERYPITAINHQIEKLFAKSHPLTEFNANGMDI</sequence>
<dbReference type="GeneID" id="77845564"/>
<dbReference type="Pfam" id="PF07929">
    <property type="entry name" value="PRiA4_ORF3"/>
    <property type="match status" value="1"/>
</dbReference>
<accession>A0A0C2HA60</accession>
<organism evidence="2 4">
    <name type="scientific">Salinicoccus roseus</name>
    <dbReference type="NCBI Taxonomy" id="45670"/>
    <lineage>
        <taxon>Bacteria</taxon>
        <taxon>Bacillati</taxon>
        <taxon>Bacillota</taxon>
        <taxon>Bacilli</taxon>
        <taxon>Bacillales</taxon>
        <taxon>Staphylococcaceae</taxon>
        <taxon>Salinicoccus</taxon>
    </lineage>
</organism>
<protein>
    <recommendedName>
        <fullName evidence="1">Plasmid pRiA4b Orf3-like domain-containing protein</fullName>
    </recommendedName>
</protein>
<proteinExistence type="predicted"/>